<organism evidence="6 7">
    <name type="scientific">Paramecium primaurelia</name>
    <dbReference type="NCBI Taxonomy" id="5886"/>
    <lineage>
        <taxon>Eukaryota</taxon>
        <taxon>Sar</taxon>
        <taxon>Alveolata</taxon>
        <taxon>Ciliophora</taxon>
        <taxon>Intramacronucleata</taxon>
        <taxon>Oligohymenophorea</taxon>
        <taxon>Peniculida</taxon>
        <taxon>Parameciidae</taxon>
        <taxon>Paramecium</taxon>
    </lineage>
</organism>
<dbReference type="InterPro" id="IPR000742">
    <property type="entry name" value="EGF"/>
</dbReference>
<reference evidence="6" key="1">
    <citation type="submission" date="2021-01" db="EMBL/GenBank/DDBJ databases">
        <authorList>
            <consortium name="Genoscope - CEA"/>
            <person name="William W."/>
        </authorList>
    </citation>
    <scope>NUCLEOTIDE SEQUENCE</scope>
</reference>
<feature type="domain" description="EGF-like" evidence="5">
    <location>
        <begin position="1021"/>
        <end position="1066"/>
    </location>
</feature>
<feature type="domain" description="EGF-like" evidence="5">
    <location>
        <begin position="1331"/>
        <end position="1359"/>
    </location>
</feature>
<accession>A0A8S1NVJ1</accession>
<evidence type="ECO:0000256" key="3">
    <source>
        <dbReference type="ARBA" id="ARBA00023157"/>
    </source>
</evidence>
<feature type="domain" description="EGF-like" evidence="5">
    <location>
        <begin position="1142"/>
        <end position="1176"/>
    </location>
</feature>
<gene>
    <name evidence="6" type="ORF">PPRIM_AZ9-3.1.T0990093</name>
</gene>
<feature type="domain" description="EGF-like" evidence="5">
    <location>
        <begin position="167"/>
        <end position="197"/>
    </location>
</feature>
<comment type="caution">
    <text evidence="6">The sequence shown here is derived from an EMBL/GenBank/DDBJ whole genome shotgun (WGS) entry which is preliminary data.</text>
</comment>
<dbReference type="Proteomes" id="UP000688137">
    <property type="component" value="Unassembled WGS sequence"/>
</dbReference>
<keyword evidence="2" id="KW-0677">Repeat</keyword>
<feature type="domain" description="EGF-like" evidence="5">
    <location>
        <begin position="1285"/>
        <end position="1320"/>
    </location>
</feature>
<feature type="domain" description="EGF-like" evidence="5">
    <location>
        <begin position="389"/>
        <end position="418"/>
    </location>
</feature>
<feature type="domain" description="EGF-like" evidence="5">
    <location>
        <begin position="793"/>
        <end position="832"/>
    </location>
</feature>
<feature type="domain" description="EGF-like" evidence="5">
    <location>
        <begin position="738"/>
        <end position="785"/>
    </location>
</feature>
<dbReference type="InterPro" id="IPR011936">
    <property type="entry name" value="Myxo_disulph_rpt"/>
</dbReference>
<feature type="domain" description="EGF-like" evidence="5">
    <location>
        <begin position="698"/>
        <end position="737"/>
    </location>
</feature>
<evidence type="ECO:0000256" key="2">
    <source>
        <dbReference type="ARBA" id="ARBA00022737"/>
    </source>
</evidence>
<keyword evidence="1 4" id="KW-0732">Signal</keyword>
<evidence type="ECO:0000256" key="1">
    <source>
        <dbReference type="ARBA" id="ARBA00022729"/>
    </source>
</evidence>
<dbReference type="OMA" id="CKSHYYL"/>
<dbReference type="PANTHER" id="PTHR38934:SF6">
    <property type="entry name" value="CHROMOSOME UNDETERMINED SCAFFOLD_176, WHOLE GENOME SHOTGUN SEQUENCE"/>
    <property type="match status" value="1"/>
</dbReference>
<proteinExistence type="predicted"/>
<evidence type="ECO:0000313" key="6">
    <source>
        <dbReference type="EMBL" id="CAD8095670.1"/>
    </source>
</evidence>
<dbReference type="EMBL" id="CAJJDM010000102">
    <property type="protein sequence ID" value="CAD8095670.1"/>
    <property type="molecule type" value="Genomic_DNA"/>
</dbReference>
<evidence type="ECO:0000259" key="5">
    <source>
        <dbReference type="SMART" id="SM00181"/>
    </source>
</evidence>
<feature type="signal peptide" evidence="4">
    <location>
        <begin position="1"/>
        <end position="19"/>
    </location>
</feature>
<feature type="domain" description="EGF-like" evidence="5">
    <location>
        <begin position="653"/>
        <end position="690"/>
    </location>
</feature>
<keyword evidence="3" id="KW-1015">Disulfide bond</keyword>
<protein>
    <recommendedName>
        <fullName evidence="5">EGF-like domain-containing protein</fullName>
    </recommendedName>
</protein>
<dbReference type="SMART" id="SM00181">
    <property type="entry name" value="EGF"/>
    <property type="match status" value="12"/>
</dbReference>
<dbReference type="Pfam" id="PF13948">
    <property type="entry name" value="DUF4215"/>
    <property type="match status" value="6"/>
</dbReference>
<evidence type="ECO:0000313" key="7">
    <source>
        <dbReference type="Proteomes" id="UP000688137"/>
    </source>
</evidence>
<dbReference type="PANTHER" id="PTHR38934">
    <property type="entry name" value="HYPHALLY REGULATED CELL WALL PROTEIN 1"/>
    <property type="match status" value="1"/>
</dbReference>
<keyword evidence="7" id="KW-1185">Reference proteome</keyword>
<feature type="domain" description="EGF-like" evidence="5">
    <location>
        <begin position="1075"/>
        <end position="1115"/>
    </location>
</feature>
<feature type="chain" id="PRO_5035782126" description="EGF-like domain-containing protein" evidence="4">
    <location>
        <begin position="20"/>
        <end position="2015"/>
    </location>
</feature>
<name>A0A8S1NVJ1_PARPR</name>
<dbReference type="InterPro" id="IPR006212">
    <property type="entry name" value="Furin_repeat"/>
</dbReference>
<dbReference type="SMART" id="SM00261">
    <property type="entry name" value="FU"/>
    <property type="match status" value="9"/>
</dbReference>
<feature type="domain" description="EGF-like" evidence="5">
    <location>
        <begin position="1452"/>
        <end position="1494"/>
    </location>
</feature>
<dbReference type="CDD" id="cd00064">
    <property type="entry name" value="FU"/>
    <property type="match status" value="2"/>
</dbReference>
<sequence length="2015" mass="229529">MIFWLLLLNAQCELLVIHSSLYAKTPSCGSAGCNLDGWTQQASPNYYTCVNEGLAMNYLDSINKQMYRGLSYGYPKVQFVVWFDLFFMGTWNNEAIQVKYNNVLFATITYTNPTTYPYSTEFCDSKQYQVISKKVLIVGQSNGNLLITNMSANGKVVIRNLIFAVEKCHWSCRTCTNQNSCSTCFTGTTLNAFGLCTQCAEYLDPSLGCVPICDINKYPNSDKFCVDITEQSILNDQFKNPPPNVQWIRQYDPSGFTTILKCSQYFGLLTGNEGMEKKISQPTQYKHKLRIKVVLYLYNTIPLNQGIFFTINNNYIAQLYNSNSVITMHNGYILRKTSQSCTGVGSGQLYTLIIICPIPTGDFIMRIQGNMQITTTVWGVTQIQIVAGTCQQECLTCTSDFICSQCIAGYYIYQGLCTNSMQNDRLSLNTTHVITYDTEYPYSTYLVSDFSNYNIKQDPETYFTLISQNFFNFLTGFQTFGLYTKKIFGGPYVWTNAKFNTIYSINNAHYAISIRMKIILGDLFAQQFIIEFDTNGQEVITAGPLSINLFGRSPTEYSIDKYWYISHSTNSLTITIECQGNGDLLHEYCGISDYYIVVHQCFPFCLVCTDSTEIGCSSWDSNYYTAKFSQVDCLSNEYYYNYNCNPCNILCSSCRNYNLCDTCINNLVVINDLCTCSQGYYFDTGDQQCHQCDPLCQHCLQYNFCIVCLQINRRYSNNGVCECEESFYEQSGNDVCIKCDNSCLTCNGPLQTDCTNCNTVKNYDLKSDGQCLCKSHYYLSYGDCIECHLSCKECFGPNYNNCLECDSTKTLYQLQCKCNLGYFDSGISISCNDCPIIENLSFPECYFDCNGTIQWFNINCTYTPVCLSGQQIVNYKCQSICGDNIIMSDEQCEDLNNIMNDGCHNCQYQCPLSCPNCNSGSCTDICGDGYVTGTEQCDDGITTIGCNGCTYQCQSQCSDCQMGRCFECNVNGYMLDIINNKCIEHCGDGVIIGSEECEDSNSNPNDGCDNCKFKCRSDCLECTPNGKVCNICLNSGYKTVTGSYKCSTICGDGLRISNTFETEQCDDGNLIGNDGCSSTCQWQCQPSPICTTCSNNLCSVCGSGYTLISNKNKCVPICGDGIVKTSELCDDGNNIYFDGCHQCQLNCQQECVTCTIMGCTLCEIGYTLNIFNNKCISLCGDGYVNGNEECDDLIHQNCNKCRYICDYGCISCIYGICYRCQLNYNLNQQTKQCEIIIINQSQQLQQQQQLNNFNIYQLIKYCKFQIQSDCLECEQNFKWNPYNQQCQINNFNCQQNCLYCKQEQCIVCQNDFILINSICIEDKSFINTIPICKQSCKHCLNNICLQCNKGYYPVLDTCQPICGDQIKTLDEQCDDNNNIYDDGCFDCQFYCFGNCLNCQFGQCLECEEPEKLIISKMQCYDPEKCDKGYYVSDYDNLCYSKCGDYIKTEDEECDSNILCDNCILVCSSNCKYCVDRICYTCEDGYTLNQHNQCQFLQQSQQQIPNLFNYELNNTLCFDDYCYYQSQPIMKLQLINQTNNNIQFLNLLFDQEIKFNCKNIQDLIKIQLIDDDNTLINSTIITQSQNLIIQISYLQTVYNPIIQIKLNDRKCIMNQFNQTLQDAIIQLRTESIILLTESEQLATDILQNIANTIQYIIIISLPALLIVGQISNFLNFVDLLQFTQYQQYIKITQTPNMQEFLQVFNNTSFNKILSSFSFYNPYYIPTQFQRNGSFITTSIPITQVYVFTVLSHYALKSISKLMRQSTLDLRTQNKLLLKFHIFGNKFIHNLNKNNLSMKLQNLTVFCGLEICMNAFICSSMGISNIEQIVEFSISNISSITYFLYILNTVKMPTLITLRSKDNKLNPIYKSPEKYRINAHIYIQSLKKLLYPLCLVYCHKNPTLTSVGLFIIDFGYGLYVYEIKPFKNKLENGKIMVQQINSSLVNCCNIFQSINLLTNPKILGFIQMGLIAESLTHSLFNEVAQKKDIIIKLFKKLFHYSDGKVENPGIIEFLVYE</sequence>
<dbReference type="NCBIfam" id="TIGR02232">
    <property type="entry name" value="myxo_disulf_rpt"/>
    <property type="match status" value="4"/>
</dbReference>
<evidence type="ECO:0000256" key="4">
    <source>
        <dbReference type="SAM" id="SignalP"/>
    </source>
</evidence>